<feature type="domain" description="Glycosyl hydrolase-like 10" evidence="3">
    <location>
        <begin position="31"/>
        <end position="345"/>
    </location>
</feature>
<feature type="chain" id="PRO_5007824822" description="Glycosyl hydrolase-like 10 domain-containing protein" evidence="2">
    <location>
        <begin position="20"/>
        <end position="501"/>
    </location>
</feature>
<reference evidence="5" key="2">
    <citation type="journal article" date="2017" name="Genome Announc.">
        <title>Draft genome sequence of Paludibacter jiangxiensis NM7(T), a propionate-producing fermentative bacterium.</title>
        <authorList>
            <person name="Qiu Y.-L."/>
            <person name="Tourlousse D.M."/>
            <person name="Matsuura N."/>
            <person name="Ohashi A."/>
            <person name="Sekiguchi Y."/>
        </authorList>
    </citation>
    <scope>NUCLEOTIDE SEQUENCE [LARGE SCALE GENOMIC DNA]</scope>
    <source>
        <strain evidence="5">NM7</strain>
    </source>
</reference>
<dbReference type="PANTHER" id="PTHR43405">
    <property type="entry name" value="GLYCOSYL HYDROLASE DIGH"/>
    <property type="match status" value="1"/>
</dbReference>
<proteinExistence type="predicted"/>
<name>A0A161LHU4_9BACT</name>
<accession>A0A161LHU4</accession>
<evidence type="ECO:0000313" key="4">
    <source>
        <dbReference type="EMBL" id="GAT61806.1"/>
    </source>
</evidence>
<dbReference type="InterPro" id="IPR003790">
    <property type="entry name" value="GHL10"/>
</dbReference>
<evidence type="ECO:0000256" key="1">
    <source>
        <dbReference type="ARBA" id="ARBA00022729"/>
    </source>
</evidence>
<dbReference type="Gene3D" id="3.20.20.80">
    <property type="entry name" value="Glycosidases"/>
    <property type="match status" value="1"/>
</dbReference>
<gene>
    <name evidence="4" type="ORF">PJIAN_1391</name>
</gene>
<evidence type="ECO:0000259" key="3">
    <source>
        <dbReference type="Pfam" id="PF02638"/>
    </source>
</evidence>
<dbReference type="Pfam" id="PF02638">
    <property type="entry name" value="GHL10"/>
    <property type="match status" value="1"/>
</dbReference>
<dbReference type="AlphaFoldDB" id="A0A161LHU4"/>
<protein>
    <recommendedName>
        <fullName evidence="3">Glycosyl hydrolase-like 10 domain-containing protein</fullName>
    </recommendedName>
</protein>
<comment type="caution">
    <text evidence="4">The sequence shown here is derived from an EMBL/GenBank/DDBJ whole genome shotgun (WGS) entry which is preliminary data.</text>
</comment>
<dbReference type="InterPro" id="IPR017853">
    <property type="entry name" value="GH"/>
</dbReference>
<evidence type="ECO:0000256" key="2">
    <source>
        <dbReference type="SAM" id="SignalP"/>
    </source>
</evidence>
<reference evidence="5" key="1">
    <citation type="submission" date="2016-04" db="EMBL/GenBank/DDBJ databases">
        <title>Draft genome sequence of Paludibacter jiangxiensis strain NM7.</title>
        <authorList>
            <person name="Qiu Y."/>
            <person name="Matsuura N."/>
            <person name="Ohashi A."/>
            <person name="Tourlousse M.D."/>
            <person name="Sekiguchi Y."/>
        </authorList>
    </citation>
    <scope>NUCLEOTIDE SEQUENCE [LARGE SCALE GENOMIC DNA]</scope>
    <source>
        <strain evidence="5">NM7</strain>
    </source>
</reference>
<dbReference type="STRING" id="681398.PJIAN_1391"/>
<keyword evidence="5" id="KW-1185">Reference proteome</keyword>
<dbReference type="InterPro" id="IPR052177">
    <property type="entry name" value="Divisome_Glycosyl_Hydrolase"/>
</dbReference>
<dbReference type="RefSeq" id="WP_068701494.1">
    <property type="nucleotide sequence ID" value="NZ_BDCR01000001.1"/>
</dbReference>
<dbReference type="SUPFAM" id="SSF51445">
    <property type="entry name" value="(Trans)glycosidases"/>
    <property type="match status" value="1"/>
</dbReference>
<dbReference type="OrthoDB" id="9773203at2"/>
<feature type="signal peptide" evidence="2">
    <location>
        <begin position="1"/>
        <end position="19"/>
    </location>
</feature>
<sequence>MKKTVLLFLFLSVVQLCVAQTALTAQAPKRELRAAWIATVNNIDWPSKPGLSAEEQKSELIAYLDLFKKMNLNAVVLQVRPCADAFFASQYEPWSEFLTGKQGADPGYDPLQFAIAECHKRCMELHAWLNPYRASSDNNYTRLAPNHPFRQHPEWFVAYKEKTYFDPAIPDSRGFVCKVVKDIVTRYDVDAIHFDDYFYPYSDFNDSLSFAKYNRGYAAAKKDDWRRENVDILIKMLRDTIKSVKPYVKFGISPYAVWRNKRDDLRGSDTQSFSYTNYDHLYADIRMWLEKGWIDYVLPQLYFSIGYSRLDFRTVADWWGSNSYNHGLYAGIGTYRLDKAAKDSAWHSTDEIVRQSEYIRKLPVYGGFCYFNARNFKDNVMNINEVIEKAVNPYPALVPSVPGLPANQPSEPAKLKYDKNQRVLSWSVKDATGEMSSRYFVIYRFPKGAKPDFGNAMAIVSVVNEPRYQISQTISEPCDIYVTALDRLFNESKPSKRIKIR</sequence>
<dbReference type="EMBL" id="BDCR01000001">
    <property type="protein sequence ID" value="GAT61806.1"/>
    <property type="molecule type" value="Genomic_DNA"/>
</dbReference>
<keyword evidence="1 2" id="KW-0732">Signal</keyword>
<evidence type="ECO:0000313" key="5">
    <source>
        <dbReference type="Proteomes" id="UP000076586"/>
    </source>
</evidence>
<organism evidence="4 5">
    <name type="scientific">Paludibacter jiangxiensis</name>
    <dbReference type="NCBI Taxonomy" id="681398"/>
    <lineage>
        <taxon>Bacteria</taxon>
        <taxon>Pseudomonadati</taxon>
        <taxon>Bacteroidota</taxon>
        <taxon>Bacteroidia</taxon>
        <taxon>Bacteroidales</taxon>
        <taxon>Paludibacteraceae</taxon>
        <taxon>Paludibacter</taxon>
    </lineage>
</organism>
<dbReference type="PANTHER" id="PTHR43405:SF1">
    <property type="entry name" value="GLYCOSYL HYDROLASE DIGH"/>
    <property type="match status" value="1"/>
</dbReference>
<dbReference type="Proteomes" id="UP000076586">
    <property type="component" value="Unassembled WGS sequence"/>
</dbReference>